<name>A0AAV8WZ02_9CUCU</name>
<reference evidence="1" key="1">
    <citation type="journal article" date="2023" name="Insect Mol. Biol.">
        <title>Genome sequencing provides insights into the evolution of gene families encoding plant cell wall-degrading enzymes in longhorned beetles.</title>
        <authorList>
            <person name="Shin N.R."/>
            <person name="Okamura Y."/>
            <person name="Kirsch R."/>
            <person name="Pauchet Y."/>
        </authorList>
    </citation>
    <scope>NUCLEOTIDE SEQUENCE</scope>
    <source>
        <strain evidence="1">RBIC_L_NR</strain>
    </source>
</reference>
<evidence type="ECO:0000313" key="2">
    <source>
        <dbReference type="Proteomes" id="UP001162156"/>
    </source>
</evidence>
<dbReference type="EMBL" id="JANEYF010004261">
    <property type="protein sequence ID" value="KAJ8931696.1"/>
    <property type="molecule type" value="Genomic_DNA"/>
</dbReference>
<sequence>MNGELKLSPSNNFVTPEIFIGYPKAKERKENYIKRKRGRSFIPTDTPEKDNLEALYIERNKKKK</sequence>
<accession>A0AAV8WZ02</accession>
<organism evidence="1 2">
    <name type="scientific">Rhamnusium bicolor</name>
    <dbReference type="NCBI Taxonomy" id="1586634"/>
    <lineage>
        <taxon>Eukaryota</taxon>
        <taxon>Metazoa</taxon>
        <taxon>Ecdysozoa</taxon>
        <taxon>Arthropoda</taxon>
        <taxon>Hexapoda</taxon>
        <taxon>Insecta</taxon>
        <taxon>Pterygota</taxon>
        <taxon>Neoptera</taxon>
        <taxon>Endopterygota</taxon>
        <taxon>Coleoptera</taxon>
        <taxon>Polyphaga</taxon>
        <taxon>Cucujiformia</taxon>
        <taxon>Chrysomeloidea</taxon>
        <taxon>Cerambycidae</taxon>
        <taxon>Lepturinae</taxon>
        <taxon>Rhagiini</taxon>
        <taxon>Rhamnusium</taxon>
    </lineage>
</organism>
<evidence type="ECO:0000313" key="1">
    <source>
        <dbReference type="EMBL" id="KAJ8931696.1"/>
    </source>
</evidence>
<dbReference type="Proteomes" id="UP001162156">
    <property type="component" value="Unassembled WGS sequence"/>
</dbReference>
<dbReference type="AlphaFoldDB" id="A0AAV8WZ02"/>
<keyword evidence="2" id="KW-1185">Reference proteome</keyword>
<protein>
    <submittedName>
        <fullName evidence="1">Uncharacterized protein</fullName>
    </submittedName>
</protein>
<proteinExistence type="predicted"/>
<comment type="caution">
    <text evidence="1">The sequence shown here is derived from an EMBL/GenBank/DDBJ whole genome shotgun (WGS) entry which is preliminary data.</text>
</comment>
<gene>
    <name evidence="1" type="ORF">NQ314_015343</name>
</gene>